<dbReference type="InterPro" id="IPR019489">
    <property type="entry name" value="Clp_ATPase_C"/>
</dbReference>
<sequence>IYFGDEDKMVRIDMSEYSEFGMVERFLDNISDQVRSMPFSVVLLDEFEKADRKIHNLFLQVLEDGIITDTQGNSVDFKNTIIVATSNATNPEESFSPELRNRFDAMVQFEALKQDQVAEIVRIELKDVIQKLAQKEIEVAVTAPLLNAIATLGFNPEYGARPVRRAIQDYVENPLADALLKEGIAAGDSIILDWGDDHLIIRHKE</sequence>
<keyword evidence="4" id="KW-0645">Protease</keyword>
<feature type="domain" description="Clp ATPase C-terminal" evidence="3">
    <location>
        <begin position="112"/>
        <end position="201"/>
    </location>
</feature>
<dbReference type="InterPro" id="IPR050130">
    <property type="entry name" value="ClpA_ClpB"/>
</dbReference>
<evidence type="ECO:0000259" key="3">
    <source>
        <dbReference type="SMART" id="SM01086"/>
    </source>
</evidence>
<keyword evidence="2 4" id="KW-0067">ATP-binding</keyword>
<dbReference type="GO" id="GO:0005737">
    <property type="term" value="C:cytoplasm"/>
    <property type="evidence" value="ECO:0007669"/>
    <property type="project" value="TreeGrafter"/>
</dbReference>
<dbReference type="PANTHER" id="PTHR11638">
    <property type="entry name" value="ATP-DEPENDENT CLP PROTEASE"/>
    <property type="match status" value="1"/>
</dbReference>
<dbReference type="PRINTS" id="PR00300">
    <property type="entry name" value="CLPPROTEASEA"/>
</dbReference>
<dbReference type="GO" id="GO:0034605">
    <property type="term" value="P:cellular response to heat"/>
    <property type="evidence" value="ECO:0007669"/>
    <property type="project" value="TreeGrafter"/>
</dbReference>
<name>A0A955RPL1_UNCKA</name>
<dbReference type="Proteomes" id="UP000701698">
    <property type="component" value="Unassembled WGS sequence"/>
</dbReference>
<evidence type="ECO:0000256" key="2">
    <source>
        <dbReference type="ARBA" id="ARBA00022840"/>
    </source>
</evidence>
<dbReference type="GO" id="GO:0006508">
    <property type="term" value="P:proteolysis"/>
    <property type="evidence" value="ECO:0007669"/>
    <property type="project" value="UniProtKB-KW"/>
</dbReference>
<protein>
    <submittedName>
        <fullName evidence="4">ATP-dependent Clp protease ATP-binding subunit</fullName>
    </submittedName>
</protein>
<dbReference type="AlphaFoldDB" id="A0A955RPL1"/>
<dbReference type="Gene3D" id="3.40.50.300">
    <property type="entry name" value="P-loop containing nucleotide triphosphate hydrolases"/>
    <property type="match status" value="1"/>
</dbReference>
<dbReference type="GO" id="GO:0008233">
    <property type="term" value="F:peptidase activity"/>
    <property type="evidence" value="ECO:0007669"/>
    <property type="project" value="UniProtKB-KW"/>
</dbReference>
<organism evidence="4 5">
    <name type="scientific">candidate division WWE3 bacterium</name>
    <dbReference type="NCBI Taxonomy" id="2053526"/>
    <lineage>
        <taxon>Bacteria</taxon>
        <taxon>Katanobacteria</taxon>
    </lineage>
</organism>
<dbReference type="PANTHER" id="PTHR11638:SF18">
    <property type="entry name" value="HEAT SHOCK PROTEIN 104"/>
    <property type="match status" value="1"/>
</dbReference>
<dbReference type="InterPro" id="IPR027417">
    <property type="entry name" value="P-loop_NTPase"/>
</dbReference>
<gene>
    <name evidence="4" type="ORF">KC571_03895</name>
</gene>
<reference evidence="4" key="2">
    <citation type="journal article" date="2021" name="Microbiome">
        <title>Successional dynamics and alternative stable states in a saline activated sludge microbial community over 9 years.</title>
        <authorList>
            <person name="Wang Y."/>
            <person name="Ye J."/>
            <person name="Ju F."/>
            <person name="Liu L."/>
            <person name="Boyd J.A."/>
            <person name="Deng Y."/>
            <person name="Parks D.H."/>
            <person name="Jiang X."/>
            <person name="Yin X."/>
            <person name="Woodcroft B.J."/>
            <person name="Tyson G.W."/>
            <person name="Hugenholtz P."/>
            <person name="Polz M.F."/>
            <person name="Zhang T."/>
        </authorList>
    </citation>
    <scope>NUCLEOTIDE SEQUENCE</scope>
    <source>
        <strain evidence="4">HKST-UBA01</strain>
    </source>
</reference>
<evidence type="ECO:0000313" key="5">
    <source>
        <dbReference type="Proteomes" id="UP000701698"/>
    </source>
</evidence>
<proteinExistence type="predicted"/>
<feature type="non-terminal residue" evidence="4">
    <location>
        <position position="1"/>
    </location>
</feature>
<dbReference type="EMBL" id="JAGQKX010000118">
    <property type="protein sequence ID" value="MCA9390521.1"/>
    <property type="molecule type" value="Genomic_DNA"/>
</dbReference>
<dbReference type="InterPro" id="IPR003959">
    <property type="entry name" value="ATPase_AAA_core"/>
</dbReference>
<keyword evidence="4" id="KW-0378">Hydrolase</keyword>
<comment type="caution">
    <text evidence="4">The sequence shown here is derived from an EMBL/GenBank/DDBJ whole genome shotgun (WGS) entry which is preliminary data.</text>
</comment>
<dbReference type="GO" id="GO:0005524">
    <property type="term" value="F:ATP binding"/>
    <property type="evidence" value="ECO:0007669"/>
    <property type="project" value="UniProtKB-KW"/>
</dbReference>
<dbReference type="SUPFAM" id="SSF52540">
    <property type="entry name" value="P-loop containing nucleoside triphosphate hydrolases"/>
    <property type="match status" value="1"/>
</dbReference>
<reference evidence="4" key="1">
    <citation type="submission" date="2020-04" db="EMBL/GenBank/DDBJ databases">
        <authorList>
            <person name="Zhang T."/>
        </authorList>
    </citation>
    <scope>NUCLEOTIDE SEQUENCE</scope>
    <source>
        <strain evidence="4">HKST-UBA01</strain>
    </source>
</reference>
<dbReference type="Pfam" id="PF10431">
    <property type="entry name" value="ClpB_D2-small"/>
    <property type="match status" value="1"/>
</dbReference>
<accession>A0A955RPL1</accession>
<evidence type="ECO:0000256" key="1">
    <source>
        <dbReference type="ARBA" id="ARBA00022741"/>
    </source>
</evidence>
<dbReference type="GO" id="GO:0016887">
    <property type="term" value="F:ATP hydrolysis activity"/>
    <property type="evidence" value="ECO:0007669"/>
    <property type="project" value="InterPro"/>
</dbReference>
<dbReference type="Gene3D" id="1.10.8.60">
    <property type="match status" value="1"/>
</dbReference>
<dbReference type="Pfam" id="PF07724">
    <property type="entry name" value="AAA_2"/>
    <property type="match status" value="1"/>
</dbReference>
<evidence type="ECO:0000313" key="4">
    <source>
        <dbReference type="EMBL" id="MCA9390521.1"/>
    </source>
</evidence>
<keyword evidence="1" id="KW-0547">Nucleotide-binding</keyword>
<dbReference type="InterPro" id="IPR001270">
    <property type="entry name" value="ClpA/B"/>
</dbReference>
<dbReference type="SMART" id="SM01086">
    <property type="entry name" value="ClpB_D2-small"/>
    <property type="match status" value="1"/>
</dbReference>